<evidence type="ECO:0000259" key="2">
    <source>
        <dbReference type="Pfam" id="PF06119"/>
    </source>
</evidence>
<protein>
    <recommendedName>
        <fullName evidence="2">NIDO domain-containing protein</fullName>
    </recommendedName>
</protein>
<sequence length="217" mass="24424">VNDWEKSFWILLLPGFLGLSAHNNLGPEHEKHLHQHVKSEHNSHPGWVPRDMRHFGGPDSYGYVFIDSNEPDGPQFNYINFDGETITNMGDDDYRGPFQLPFDFTFYGETYSQVYINSNGFISFGTGNTQYNNSTIPDQGVPNNIIAFFWDDLNPASGGIIEYGQVENSWVCSFVNVREFGGSGTISAQVILTEDSEILFQYLDFNNGIDINGETIG</sequence>
<keyword evidence="1" id="KW-1015">Disulfide bond</keyword>
<feature type="domain" description="NIDO" evidence="2">
    <location>
        <begin position="113"/>
        <end position="172"/>
    </location>
</feature>
<name>A0A381XVU9_9ZZZZ</name>
<dbReference type="InterPro" id="IPR003886">
    <property type="entry name" value="NIDO_dom"/>
</dbReference>
<organism evidence="3">
    <name type="scientific">marine metagenome</name>
    <dbReference type="NCBI Taxonomy" id="408172"/>
    <lineage>
        <taxon>unclassified sequences</taxon>
        <taxon>metagenomes</taxon>
        <taxon>ecological metagenomes</taxon>
    </lineage>
</organism>
<dbReference type="EMBL" id="UINC01016489">
    <property type="protein sequence ID" value="SVA68612.1"/>
    <property type="molecule type" value="Genomic_DNA"/>
</dbReference>
<feature type="non-terminal residue" evidence="3">
    <location>
        <position position="217"/>
    </location>
</feature>
<dbReference type="AlphaFoldDB" id="A0A381XVU9"/>
<reference evidence="3" key="1">
    <citation type="submission" date="2018-05" db="EMBL/GenBank/DDBJ databases">
        <authorList>
            <person name="Lanie J.A."/>
            <person name="Ng W.-L."/>
            <person name="Kazmierczak K.M."/>
            <person name="Andrzejewski T.M."/>
            <person name="Davidsen T.M."/>
            <person name="Wayne K.J."/>
            <person name="Tettelin H."/>
            <person name="Glass J.I."/>
            <person name="Rusch D."/>
            <person name="Podicherti R."/>
            <person name="Tsui H.-C.T."/>
            <person name="Winkler M.E."/>
        </authorList>
    </citation>
    <scope>NUCLEOTIDE SEQUENCE</scope>
</reference>
<accession>A0A381XVU9</accession>
<dbReference type="PANTHER" id="PTHR13802">
    <property type="entry name" value="MUCIN 4-RELATED"/>
    <property type="match status" value="1"/>
</dbReference>
<gene>
    <name evidence="3" type="ORF">METZ01_LOCUS121466</name>
</gene>
<dbReference type="GO" id="GO:0007160">
    <property type="term" value="P:cell-matrix adhesion"/>
    <property type="evidence" value="ECO:0007669"/>
    <property type="project" value="InterPro"/>
</dbReference>
<dbReference type="InterPro" id="IPR051495">
    <property type="entry name" value="Epithelial_Barrier/Signaling"/>
</dbReference>
<evidence type="ECO:0000256" key="1">
    <source>
        <dbReference type="ARBA" id="ARBA00023157"/>
    </source>
</evidence>
<proteinExistence type="predicted"/>
<evidence type="ECO:0000313" key="3">
    <source>
        <dbReference type="EMBL" id="SVA68612.1"/>
    </source>
</evidence>
<dbReference type="Pfam" id="PF06119">
    <property type="entry name" value="NIDO"/>
    <property type="match status" value="1"/>
</dbReference>
<feature type="non-terminal residue" evidence="3">
    <location>
        <position position="1"/>
    </location>
</feature>
<dbReference type="PANTHER" id="PTHR13802:SF52">
    <property type="entry name" value="MUCIN-4"/>
    <property type="match status" value="1"/>
</dbReference>